<keyword evidence="2" id="KW-0813">Transport</keyword>
<evidence type="ECO:0000313" key="10">
    <source>
        <dbReference type="EMBL" id="UQS82221.1"/>
    </source>
</evidence>
<comment type="subcellular location">
    <subcellularLocation>
        <location evidence="1">Cell membrane</location>
        <topology evidence="1">Multi-pass membrane protein</topology>
    </subcellularLocation>
</comment>
<feature type="transmembrane region" description="Helical" evidence="8">
    <location>
        <begin position="276"/>
        <end position="297"/>
    </location>
</feature>
<evidence type="ECO:0000259" key="9">
    <source>
        <dbReference type="Pfam" id="PF00324"/>
    </source>
</evidence>
<feature type="domain" description="Amino acid permease/ SLC12A" evidence="9">
    <location>
        <begin position="15"/>
        <end position="437"/>
    </location>
</feature>
<feature type="transmembrane region" description="Helical" evidence="8">
    <location>
        <begin position="330"/>
        <end position="347"/>
    </location>
</feature>
<organism evidence="10 11">
    <name type="scientific">Bombilactobacillus folatiphilus</name>
    <dbReference type="NCBI Taxonomy" id="2923362"/>
    <lineage>
        <taxon>Bacteria</taxon>
        <taxon>Bacillati</taxon>
        <taxon>Bacillota</taxon>
        <taxon>Bacilli</taxon>
        <taxon>Lactobacillales</taxon>
        <taxon>Lactobacillaceae</taxon>
        <taxon>Bombilactobacillus</taxon>
    </lineage>
</organism>
<sequence>MAQKDELARTLSSRHVSMIALGGTIGTGLFLGSGESIHKAGPLILVIYLITGLFVFLMMRALGELLLSDTKKIIFVDFIKEYLGDRTGFIMGWTYWLGWLVIAMSELTAVGTYMQFWFSHIPTWIWELAFLAILYLINIIAVKAFGETEFWFALIKIVAILAIIAVAVIMVCLHTKTNHGYVQFSNLWRFGSSSGHPKEIISAFQMAFFSFLGVEFVGVSAAETKDPFTNIPHAINSVIMRILIFYIGALAAIMIIQPWPNYSAGHSPFVQVFGGIGIKAAAGIINFVVLTAAASSLNSSLFTTGRMLYSMCPSTSWLGKLNRNQIPMRAISLSTLLVALVVIINYLSPQGAFKLITSIASAGFLVIYMFLMLTHAKYRSSNNFLSANSKQFLMPGAPVTDYLTIIFMFLIFLILLFTPETTSTTVLTLIWFVLIYLLSFKVVKR</sequence>
<keyword evidence="5" id="KW-0029">Amino-acid transport</keyword>
<dbReference type="Gene3D" id="1.20.1740.10">
    <property type="entry name" value="Amino acid/polyamine transporter I"/>
    <property type="match status" value="1"/>
</dbReference>
<name>A0ABY4P9L0_9LACO</name>
<feature type="transmembrane region" description="Helical" evidence="8">
    <location>
        <begin position="12"/>
        <end position="31"/>
    </location>
</feature>
<feature type="transmembrane region" description="Helical" evidence="8">
    <location>
        <begin position="353"/>
        <end position="371"/>
    </location>
</feature>
<evidence type="ECO:0000256" key="7">
    <source>
        <dbReference type="ARBA" id="ARBA00023136"/>
    </source>
</evidence>
<protein>
    <submittedName>
        <fullName evidence="10">Amino acid permease</fullName>
    </submittedName>
</protein>
<keyword evidence="3" id="KW-1003">Cell membrane</keyword>
<dbReference type="PANTHER" id="PTHR43495">
    <property type="entry name" value="GABA PERMEASE"/>
    <property type="match status" value="1"/>
</dbReference>
<evidence type="ECO:0000256" key="5">
    <source>
        <dbReference type="ARBA" id="ARBA00022970"/>
    </source>
</evidence>
<feature type="transmembrane region" description="Helical" evidence="8">
    <location>
        <begin position="423"/>
        <end position="443"/>
    </location>
</feature>
<evidence type="ECO:0000256" key="1">
    <source>
        <dbReference type="ARBA" id="ARBA00004651"/>
    </source>
</evidence>
<dbReference type="RefSeq" id="WP_249514491.1">
    <property type="nucleotide sequence ID" value="NZ_CP093366.1"/>
</dbReference>
<feature type="transmembrane region" description="Helical" evidence="8">
    <location>
        <begin position="392"/>
        <end position="417"/>
    </location>
</feature>
<feature type="transmembrane region" description="Helical" evidence="8">
    <location>
        <begin position="93"/>
        <end position="113"/>
    </location>
</feature>
<dbReference type="Proteomes" id="UP000831495">
    <property type="component" value="Chromosome"/>
</dbReference>
<proteinExistence type="predicted"/>
<keyword evidence="4 8" id="KW-0812">Transmembrane</keyword>
<evidence type="ECO:0000256" key="8">
    <source>
        <dbReference type="SAM" id="Phobius"/>
    </source>
</evidence>
<feature type="transmembrane region" description="Helical" evidence="8">
    <location>
        <begin position="43"/>
        <end position="62"/>
    </location>
</feature>
<dbReference type="PIRSF" id="PIRSF006060">
    <property type="entry name" value="AA_transporter"/>
    <property type="match status" value="1"/>
</dbReference>
<dbReference type="PANTHER" id="PTHR43495:SF2">
    <property type="entry name" value="D-SERINE_D-ALANINE_GLYCINE TRANSPORTER"/>
    <property type="match status" value="1"/>
</dbReference>
<feature type="transmembrane region" description="Helical" evidence="8">
    <location>
        <begin position="238"/>
        <end position="256"/>
    </location>
</feature>
<keyword evidence="7 8" id="KW-0472">Membrane</keyword>
<keyword evidence="6 8" id="KW-1133">Transmembrane helix</keyword>
<keyword evidence="11" id="KW-1185">Reference proteome</keyword>
<evidence type="ECO:0000256" key="4">
    <source>
        <dbReference type="ARBA" id="ARBA00022692"/>
    </source>
</evidence>
<reference evidence="10" key="1">
    <citation type="journal article" date="2022" name="Int. J. Syst. Evol. Microbiol.">
        <title>Apilactobacillus apisilvae sp. nov., Nicolia spurrieriana gen. nov. sp. nov., Bombilactobacillus folatiphilus sp. nov. and Bombilactobacillus thymidiniphilus sp. nov., four new lactic acid bacterial isolates from stingless bees Tetragonula carbonaria and Austroplebeia australis.</title>
        <authorList>
            <person name="Oliphant S.A."/>
            <person name="Watson-Haigh N.S."/>
            <person name="Sumby K.M."/>
            <person name="Gardner J."/>
            <person name="Groom S."/>
            <person name="Jiranek V."/>
        </authorList>
    </citation>
    <scope>NUCLEOTIDE SEQUENCE</scope>
    <source>
        <strain evidence="10">SG4_D2</strain>
    </source>
</reference>
<feature type="transmembrane region" description="Helical" evidence="8">
    <location>
        <begin position="125"/>
        <end position="145"/>
    </location>
</feature>
<accession>A0ABY4P9L0</accession>
<gene>
    <name evidence="10" type="ORF">MOO45_00560</name>
</gene>
<evidence type="ECO:0000256" key="3">
    <source>
        <dbReference type="ARBA" id="ARBA00022475"/>
    </source>
</evidence>
<evidence type="ECO:0000313" key="11">
    <source>
        <dbReference type="Proteomes" id="UP000831495"/>
    </source>
</evidence>
<evidence type="ECO:0000256" key="6">
    <source>
        <dbReference type="ARBA" id="ARBA00022989"/>
    </source>
</evidence>
<dbReference type="EMBL" id="CP093366">
    <property type="protein sequence ID" value="UQS82221.1"/>
    <property type="molecule type" value="Genomic_DNA"/>
</dbReference>
<dbReference type="Pfam" id="PF00324">
    <property type="entry name" value="AA_permease"/>
    <property type="match status" value="1"/>
</dbReference>
<evidence type="ECO:0000256" key="2">
    <source>
        <dbReference type="ARBA" id="ARBA00022448"/>
    </source>
</evidence>
<feature type="transmembrane region" description="Helical" evidence="8">
    <location>
        <begin position="151"/>
        <end position="173"/>
    </location>
</feature>
<dbReference type="InterPro" id="IPR004841">
    <property type="entry name" value="AA-permease/SLC12A_dom"/>
</dbReference>